<organism evidence="1 2">
    <name type="scientific">Pyricularia oryzae</name>
    <name type="common">Rice blast fungus</name>
    <name type="synonym">Magnaporthe oryzae</name>
    <dbReference type="NCBI Taxonomy" id="318829"/>
    <lineage>
        <taxon>Eukaryota</taxon>
        <taxon>Fungi</taxon>
        <taxon>Dikarya</taxon>
        <taxon>Ascomycota</taxon>
        <taxon>Pezizomycotina</taxon>
        <taxon>Sordariomycetes</taxon>
        <taxon>Sordariomycetidae</taxon>
        <taxon>Magnaporthales</taxon>
        <taxon>Pyriculariaceae</taxon>
        <taxon>Pyricularia</taxon>
    </lineage>
</organism>
<sequence>MAFDGKAKLYKYGVPWCQKSMEFFEELCCLLPEPGPHYVLPVRPYAKSTSTHIAVRVLVAPDPVMQGSRTARLTLHASQKAGMRPLESPGTWNWESRYLTGSWLCRCGYGAQPSKHLRIATYCGPVARYLDGSIGRSDSSPSTHTIWVPAACSIHPLHGEKVL</sequence>
<accession>A0A4P7N2M5</accession>
<evidence type="ECO:0000313" key="2">
    <source>
        <dbReference type="Proteomes" id="UP000294847"/>
    </source>
</evidence>
<dbReference type="EMBL" id="CP034205">
    <property type="protein sequence ID" value="QBZ55722.1"/>
    <property type="molecule type" value="Genomic_DNA"/>
</dbReference>
<dbReference type="AlphaFoldDB" id="A0A4P7N2M5"/>
<evidence type="ECO:0000313" key="1">
    <source>
        <dbReference type="EMBL" id="QBZ55722.1"/>
    </source>
</evidence>
<protein>
    <submittedName>
        <fullName evidence="1">Uncharacterized protein</fullName>
    </submittedName>
</protein>
<name>A0A4P7N2M5_PYROR</name>
<reference evidence="1 2" key="1">
    <citation type="journal article" date="2019" name="Mol. Biol. Evol.">
        <title>Blast fungal genomes show frequent chromosomal changes, gene gains and losses, and effector gene turnover.</title>
        <authorList>
            <person name="Gomez Luciano L.B."/>
            <person name="Jason Tsai I."/>
            <person name="Chuma I."/>
            <person name="Tosa Y."/>
            <person name="Chen Y.H."/>
            <person name="Li J.Y."/>
            <person name="Li M.Y."/>
            <person name="Jade Lu M.Y."/>
            <person name="Nakayashiki H."/>
            <person name="Li W.H."/>
        </authorList>
    </citation>
    <scope>NUCLEOTIDE SEQUENCE [LARGE SCALE GENOMIC DNA]</scope>
    <source>
        <strain evidence="1">MZ5-1-6</strain>
    </source>
</reference>
<proteinExistence type="predicted"/>
<dbReference type="Proteomes" id="UP000294847">
    <property type="component" value="Chromosome 2"/>
</dbReference>
<gene>
    <name evidence="1" type="ORF">PoMZ_00624</name>
</gene>